<name>A0A917A8M0_9RHOB</name>
<dbReference type="AlphaFoldDB" id="A0A917A8M0"/>
<dbReference type="Proteomes" id="UP000612855">
    <property type="component" value="Unassembled WGS sequence"/>
</dbReference>
<gene>
    <name evidence="3" type="ORF">GCM10011360_24200</name>
</gene>
<feature type="signal peptide" evidence="1">
    <location>
        <begin position="1"/>
        <end position="15"/>
    </location>
</feature>
<proteinExistence type="predicted"/>
<keyword evidence="1" id="KW-0732">Signal</keyword>
<dbReference type="EMBL" id="BMFJ01000001">
    <property type="protein sequence ID" value="GGE35514.1"/>
    <property type="molecule type" value="Genomic_DNA"/>
</dbReference>
<evidence type="ECO:0000259" key="2">
    <source>
        <dbReference type="Pfam" id="PF12697"/>
    </source>
</evidence>
<sequence>MRRFLILLLLPLALADCSFLPPPQKVDATPLVHDGRAEPGVEKAVVLIPGAMASIELFAPVLDWDVPDGTIMAYRFPGVDGLEMDHRIDIVDSGTLIADQLNALGVKEVYLIGYSTGGPIALEAARRIEAERVDVALLSTASDMPATIIASVKGAVDVIKAMLRAHLGGVDEALLENYRTLLYGRRHFSEAELAEQSRRLAALQRGHVTRPPRGMTMAHTADLLTWHFERPEELADARIGFFHGAEDSIFSEARTWRYAKRLHAETFHSYQGQGHLLFVTDRHLFDDIRNFFGL</sequence>
<evidence type="ECO:0000313" key="4">
    <source>
        <dbReference type="Proteomes" id="UP000612855"/>
    </source>
</evidence>
<evidence type="ECO:0000256" key="1">
    <source>
        <dbReference type="SAM" id="SignalP"/>
    </source>
</evidence>
<organism evidence="3 4">
    <name type="scientific">Primorskyibacter flagellatus</name>
    <dbReference type="NCBI Taxonomy" id="1387277"/>
    <lineage>
        <taxon>Bacteria</taxon>
        <taxon>Pseudomonadati</taxon>
        <taxon>Pseudomonadota</taxon>
        <taxon>Alphaproteobacteria</taxon>
        <taxon>Rhodobacterales</taxon>
        <taxon>Roseobacteraceae</taxon>
        <taxon>Primorskyibacter</taxon>
    </lineage>
</organism>
<dbReference type="SUPFAM" id="SSF53474">
    <property type="entry name" value="alpha/beta-Hydrolases"/>
    <property type="match status" value="1"/>
</dbReference>
<dbReference type="Gene3D" id="3.40.50.1820">
    <property type="entry name" value="alpha/beta hydrolase"/>
    <property type="match status" value="1"/>
</dbReference>
<protein>
    <recommendedName>
        <fullName evidence="2">AB hydrolase-1 domain-containing protein</fullName>
    </recommendedName>
</protein>
<reference evidence="4" key="1">
    <citation type="journal article" date="2019" name="Int. J. Syst. Evol. Microbiol.">
        <title>The Global Catalogue of Microorganisms (GCM) 10K type strain sequencing project: providing services to taxonomists for standard genome sequencing and annotation.</title>
        <authorList>
            <consortium name="The Broad Institute Genomics Platform"/>
            <consortium name="The Broad Institute Genome Sequencing Center for Infectious Disease"/>
            <person name="Wu L."/>
            <person name="Ma J."/>
        </authorList>
    </citation>
    <scope>NUCLEOTIDE SEQUENCE [LARGE SCALE GENOMIC DNA]</scope>
    <source>
        <strain evidence="4">CGMCC 1.12664</strain>
    </source>
</reference>
<feature type="domain" description="AB hydrolase-1" evidence="2">
    <location>
        <begin position="45"/>
        <end position="282"/>
    </location>
</feature>
<comment type="caution">
    <text evidence="3">The sequence shown here is derived from an EMBL/GenBank/DDBJ whole genome shotgun (WGS) entry which is preliminary data.</text>
</comment>
<keyword evidence="4" id="KW-1185">Reference proteome</keyword>
<dbReference type="RefSeq" id="WP_188477931.1">
    <property type="nucleotide sequence ID" value="NZ_BMFJ01000001.1"/>
</dbReference>
<accession>A0A917A8M0</accession>
<evidence type="ECO:0000313" key="3">
    <source>
        <dbReference type="EMBL" id="GGE35514.1"/>
    </source>
</evidence>
<dbReference type="InterPro" id="IPR000073">
    <property type="entry name" value="AB_hydrolase_1"/>
</dbReference>
<dbReference type="InterPro" id="IPR029058">
    <property type="entry name" value="AB_hydrolase_fold"/>
</dbReference>
<feature type="chain" id="PRO_5037114634" description="AB hydrolase-1 domain-containing protein" evidence="1">
    <location>
        <begin position="16"/>
        <end position="294"/>
    </location>
</feature>
<dbReference type="Pfam" id="PF12697">
    <property type="entry name" value="Abhydrolase_6"/>
    <property type="match status" value="1"/>
</dbReference>